<keyword evidence="1" id="KW-0472">Membrane</keyword>
<accession>A0A6G0Z5L6</accession>
<feature type="non-terminal residue" evidence="2">
    <location>
        <position position="1"/>
    </location>
</feature>
<feature type="transmembrane region" description="Helical" evidence="1">
    <location>
        <begin position="69"/>
        <end position="88"/>
    </location>
</feature>
<keyword evidence="1" id="KW-0812">Transmembrane</keyword>
<feature type="transmembrane region" description="Helical" evidence="1">
    <location>
        <begin position="36"/>
        <end position="57"/>
    </location>
</feature>
<reference evidence="2 3" key="1">
    <citation type="submission" date="2019-08" db="EMBL/GenBank/DDBJ databases">
        <title>Whole genome of Aphis craccivora.</title>
        <authorList>
            <person name="Voronova N.V."/>
            <person name="Shulinski R.S."/>
            <person name="Bandarenka Y.V."/>
            <person name="Zhorov D.G."/>
            <person name="Warner D."/>
        </authorList>
    </citation>
    <scope>NUCLEOTIDE SEQUENCE [LARGE SCALE GENOMIC DNA]</scope>
    <source>
        <strain evidence="2">180601</strain>
        <tissue evidence="2">Whole Body</tissue>
    </source>
</reference>
<protein>
    <submittedName>
        <fullName evidence="2">Uncharacterized protein</fullName>
    </submittedName>
</protein>
<dbReference type="Proteomes" id="UP000478052">
    <property type="component" value="Unassembled WGS sequence"/>
</dbReference>
<comment type="caution">
    <text evidence="2">The sequence shown here is derived from an EMBL/GenBank/DDBJ whole genome shotgun (WGS) entry which is preliminary data.</text>
</comment>
<keyword evidence="1" id="KW-1133">Transmembrane helix</keyword>
<proteinExistence type="predicted"/>
<evidence type="ECO:0000313" key="3">
    <source>
        <dbReference type="Proteomes" id="UP000478052"/>
    </source>
</evidence>
<evidence type="ECO:0000313" key="2">
    <source>
        <dbReference type="EMBL" id="KAF0765932.1"/>
    </source>
</evidence>
<evidence type="ECO:0000256" key="1">
    <source>
        <dbReference type="SAM" id="Phobius"/>
    </source>
</evidence>
<dbReference type="AlphaFoldDB" id="A0A6G0Z5L6"/>
<gene>
    <name evidence="2" type="ORF">FWK35_00018666</name>
</gene>
<organism evidence="2 3">
    <name type="scientific">Aphis craccivora</name>
    <name type="common">Cowpea aphid</name>
    <dbReference type="NCBI Taxonomy" id="307492"/>
    <lineage>
        <taxon>Eukaryota</taxon>
        <taxon>Metazoa</taxon>
        <taxon>Ecdysozoa</taxon>
        <taxon>Arthropoda</taxon>
        <taxon>Hexapoda</taxon>
        <taxon>Insecta</taxon>
        <taxon>Pterygota</taxon>
        <taxon>Neoptera</taxon>
        <taxon>Paraneoptera</taxon>
        <taxon>Hemiptera</taxon>
        <taxon>Sternorrhyncha</taxon>
        <taxon>Aphidomorpha</taxon>
        <taxon>Aphidoidea</taxon>
        <taxon>Aphididae</taxon>
        <taxon>Aphidini</taxon>
        <taxon>Aphis</taxon>
        <taxon>Aphis</taxon>
    </lineage>
</organism>
<sequence length="118" mass="13074">SAHLTTPGVSSTSAFFVPFAHAPRAYIYATARFRPLAYIIYICLCVCVCVCVCTVYWRRNTVRSRPPGLHIYATATASFFVVVATALSRHTPSHPASYTRPNDRAVAAVSFSHFTRQM</sequence>
<name>A0A6G0Z5L6_APHCR</name>
<dbReference type="EMBL" id="VUJU01001297">
    <property type="protein sequence ID" value="KAF0765932.1"/>
    <property type="molecule type" value="Genomic_DNA"/>
</dbReference>
<keyword evidence="3" id="KW-1185">Reference proteome</keyword>